<protein>
    <recommendedName>
        <fullName evidence="4">Chaperone NapD</fullName>
    </recommendedName>
    <alternativeName>
        <fullName evidence="4">NapA signal peptide-binding chaperone NapD</fullName>
    </alternativeName>
</protein>
<dbReference type="EMBL" id="UIGB01000001">
    <property type="protein sequence ID" value="SUU83771.1"/>
    <property type="molecule type" value="Genomic_DNA"/>
</dbReference>
<comment type="function">
    <text evidence="4">Chaperone for NapA, the catalytic subunit of the periplasmic nitrate reductase. It binds directly and specifically to the twin-arginine signal peptide of NapA, preventing premature interaction with the Tat translocase and premature export.</text>
</comment>
<dbReference type="Gene3D" id="3.30.70.920">
    <property type="match status" value="1"/>
</dbReference>
<accession>A0A380W485</accession>
<reference evidence="5 6" key="1">
    <citation type="submission" date="2018-06" db="EMBL/GenBank/DDBJ databases">
        <authorList>
            <consortium name="Pathogen Informatics"/>
            <person name="Doyle S."/>
        </authorList>
    </citation>
    <scope>NUCLEOTIDE SEQUENCE [LARGE SCALE GENOMIC DNA]</scope>
    <source>
        <strain evidence="5 6">NCTC12722</strain>
    </source>
</reference>
<evidence type="ECO:0000256" key="3">
    <source>
        <dbReference type="ARBA" id="ARBA00023186"/>
    </source>
</evidence>
<dbReference type="OrthoDB" id="7306089at2"/>
<gene>
    <name evidence="4" type="primary">napD</name>
    <name evidence="5" type="ORF">NCTC12722_00950</name>
</gene>
<dbReference type="PANTHER" id="PTHR38603:SF1">
    <property type="entry name" value="CHAPERONE NAPD"/>
    <property type="match status" value="1"/>
</dbReference>
<dbReference type="GO" id="GO:0005048">
    <property type="term" value="F:signal sequence binding"/>
    <property type="evidence" value="ECO:0007669"/>
    <property type="project" value="UniProtKB-UniRule"/>
</dbReference>
<keyword evidence="3 4" id="KW-0143">Chaperone</keyword>
<evidence type="ECO:0000256" key="2">
    <source>
        <dbReference type="ARBA" id="ARBA00022490"/>
    </source>
</evidence>
<dbReference type="Proteomes" id="UP000254343">
    <property type="component" value="Unassembled WGS sequence"/>
</dbReference>
<dbReference type="RefSeq" id="WP_002718550.1">
    <property type="nucleotide sequence ID" value="NZ_UFSI01000001.1"/>
</dbReference>
<evidence type="ECO:0000256" key="4">
    <source>
        <dbReference type="HAMAP-Rule" id="MF_02200"/>
    </source>
</evidence>
<evidence type="ECO:0000313" key="6">
    <source>
        <dbReference type="Proteomes" id="UP000254343"/>
    </source>
</evidence>
<dbReference type="InterPro" id="IPR005623">
    <property type="entry name" value="Chaperone_NapD_NO3_reduct"/>
</dbReference>
<dbReference type="Pfam" id="PF03927">
    <property type="entry name" value="NapD"/>
    <property type="match status" value="1"/>
</dbReference>
<evidence type="ECO:0000313" key="5">
    <source>
        <dbReference type="EMBL" id="SUU83771.1"/>
    </source>
</evidence>
<sequence length="103" mass="11227">MKESGLSRRTFLSGQLQPPTIHISSAVVSVLPRYLDDVARQLSALPEVEIHHRSTSKLVIVLEGPDSGMLGARLAEISGWTGVLSANMVYEQFDEVAGHGEER</sequence>
<organism evidence="5 6">
    <name type="scientific">Afipia felis</name>
    <name type="common">Cat scratch disease bacillus</name>
    <dbReference type="NCBI Taxonomy" id="1035"/>
    <lineage>
        <taxon>Bacteria</taxon>
        <taxon>Pseudomonadati</taxon>
        <taxon>Pseudomonadota</taxon>
        <taxon>Alphaproteobacteria</taxon>
        <taxon>Hyphomicrobiales</taxon>
        <taxon>Nitrobacteraceae</taxon>
        <taxon>Afipia</taxon>
    </lineage>
</organism>
<proteinExistence type="inferred from homology"/>
<dbReference type="AlphaFoldDB" id="A0A380W485"/>
<comment type="subcellular location">
    <subcellularLocation>
        <location evidence="1 4">Cytoplasm</location>
    </subcellularLocation>
</comment>
<name>A0A380W485_AFIFE</name>
<dbReference type="HAMAP" id="MF_02200">
    <property type="entry name" value="NapD"/>
    <property type="match status" value="1"/>
</dbReference>
<dbReference type="PANTHER" id="PTHR38603">
    <property type="entry name" value="CHAPERONE NAPD"/>
    <property type="match status" value="1"/>
</dbReference>
<evidence type="ECO:0000256" key="1">
    <source>
        <dbReference type="ARBA" id="ARBA00004496"/>
    </source>
</evidence>
<dbReference type="GO" id="GO:0005737">
    <property type="term" value="C:cytoplasm"/>
    <property type="evidence" value="ECO:0007669"/>
    <property type="project" value="UniProtKB-SubCell"/>
</dbReference>
<comment type="similarity">
    <text evidence="4">Belongs to the NapD family.</text>
</comment>
<comment type="subunit">
    <text evidence="4">Interacts with the cytoplasmic NapA precursor.</text>
</comment>
<dbReference type="GO" id="GO:0051224">
    <property type="term" value="P:negative regulation of protein transport"/>
    <property type="evidence" value="ECO:0007669"/>
    <property type="project" value="UniProtKB-UniRule"/>
</dbReference>
<keyword evidence="2 4" id="KW-0963">Cytoplasm</keyword>